<comment type="similarity">
    <text evidence="14">Belongs to the phosphofructokinase type A (PFKA) family. ATP-dependent PFK group I subfamily. Prokaryotic clade 'B1' sub-subfamily.</text>
</comment>
<dbReference type="RefSeq" id="WP_092438174.1">
    <property type="nucleotide sequence ID" value="NZ_FMYP01000030.1"/>
</dbReference>
<dbReference type="PANTHER" id="PTHR13697:SF4">
    <property type="entry name" value="ATP-DEPENDENT 6-PHOSPHOFRUCTOKINASE"/>
    <property type="match status" value="1"/>
</dbReference>
<dbReference type="OrthoDB" id="9802503at2"/>
<keyword evidence="4 14" id="KW-0963">Cytoplasm</keyword>
<dbReference type="InterPro" id="IPR000023">
    <property type="entry name" value="Phosphofructokinase_dom"/>
</dbReference>
<dbReference type="GO" id="GO:0046872">
    <property type="term" value="F:metal ion binding"/>
    <property type="evidence" value="ECO:0007669"/>
    <property type="project" value="UniProtKB-KW"/>
</dbReference>
<feature type="binding site" evidence="14">
    <location>
        <begin position="105"/>
        <end position="108"/>
    </location>
    <ligand>
        <name>ATP</name>
        <dbReference type="ChEBI" id="CHEBI:30616"/>
    </ligand>
</feature>
<feature type="binding site" description="in other chain" evidence="14">
    <location>
        <begin position="130"/>
        <end position="132"/>
    </location>
    <ligand>
        <name>substrate</name>
        <note>ligand shared between dimeric partners</note>
    </ligand>
</feature>
<evidence type="ECO:0000256" key="7">
    <source>
        <dbReference type="ARBA" id="ARBA00022723"/>
    </source>
</evidence>
<keyword evidence="12 14" id="KW-0324">Glycolysis</keyword>
<evidence type="ECO:0000256" key="8">
    <source>
        <dbReference type="ARBA" id="ARBA00022741"/>
    </source>
</evidence>
<dbReference type="GO" id="GO:0061621">
    <property type="term" value="P:canonical glycolysis"/>
    <property type="evidence" value="ECO:0007669"/>
    <property type="project" value="TreeGrafter"/>
</dbReference>
<dbReference type="InterPro" id="IPR015912">
    <property type="entry name" value="Phosphofructokinase_CS"/>
</dbReference>
<gene>
    <name evidence="14" type="primary">pfkA</name>
    <name evidence="16" type="ORF">SAMN05216323_10308</name>
</gene>
<dbReference type="FunFam" id="3.40.50.450:FF:000001">
    <property type="entry name" value="ATP-dependent 6-phosphofructokinase"/>
    <property type="match status" value="1"/>
</dbReference>
<keyword evidence="8 14" id="KW-0547">Nucleotide-binding</keyword>
<dbReference type="NCBIfam" id="TIGR02482">
    <property type="entry name" value="PFKA_ATP"/>
    <property type="match status" value="1"/>
</dbReference>
<dbReference type="SUPFAM" id="SSF53784">
    <property type="entry name" value="Phosphofructokinase"/>
    <property type="match status" value="1"/>
</dbReference>
<dbReference type="AlphaFoldDB" id="A0A1G6LAZ8"/>
<feature type="binding site" description="in other chain" evidence="14">
    <location>
        <begin position="257"/>
        <end position="260"/>
    </location>
    <ligand>
        <name>substrate</name>
        <note>ligand shared between dimeric partners</note>
    </ligand>
</feature>
<evidence type="ECO:0000313" key="16">
    <source>
        <dbReference type="EMBL" id="SDC40411.1"/>
    </source>
</evidence>
<keyword evidence="11 14" id="KW-0460">Magnesium</keyword>
<feature type="binding site" evidence="14">
    <location>
        <position position="251"/>
    </location>
    <ligand>
        <name>substrate</name>
        <note>ligand shared between dimeric partners</note>
    </ligand>
</feature>
<organism evidence="16 17">
    <name type="scientific">Williamwhitmania taraxaci</name>
    <dbReference type="NCBI Taxonomy" id="1640674"/>
    <lineage>
        <taxon>Bacteria</taxon>
        <taxon>Pseudomonadati</taxon>
        <taxon>Bacteroidota</taxon>
        <taxon>Bacteroidia</taxon>
        <taxon>Bacteroidales</taxon>
        <taxon>Williamwhitmaniaceae</taxon>
        <taxon>Williamwhitmania</taxon>
    </lineage>
</organism>
<dbReference type="FunFam" id="3.40.50.460:FF:000002">
    <property type="entry name" value="ATP-dependent 6-phosphofructokinase"/>
    <property type="match status" value="1"/>
</dbReference>
<dbReference type="GO" id="GO:0070095">
    <property type="term" value="F:fructose-6-phosphate binding"/>
    <property type="evidence" value="ECO:0007669"/>
    <property type="project" value="TreeGrafter"/>
</dbReference>
<dbReference type="GO" id="GO:0030388">
    <property type="term" value="P:fructose 1,6-bisphosphate metabolic process"/>
    <property type="evidence" value="ECO:0007669"/>
    <property type="project" value="TreeGrafter"/>
</dbReference>
<dbReference type="EMBL" id="FMYP01000030">
    <property type="protein sequence ID" value="SDC40411.1"/>
    <property type="molecule type" value="Genomic_DNA"/>
</dbReference>
<dbReference type="Pfam" id="PF00365">
    <property type="entry name" value="PFK"/>
    <property type="match status" value="1"/>
</dbReference>
<dbReference type="InterPro" id="IPR022953">
    <property type="entry name" value="ATP_PFK"/>
</dbReference>
<dbReference type="NCBIfam" id="NF002872">
    <property type="entry name" value="PRK03202.1"/>
    <property type="match status" value="1"/>
</dbReference>
<evidence type="ECO:0000256" key="4">
    <source>
        <dbReference type="ARBA" id="ARBA00022490"/>
    </source>
</evidence>
<keyword evidence="17" id="KW-1185">Reference proteome</keyword>
<evidence type="ECO:0000256" key="3">
    <source>
        <dbReference type="ARBA" id="ARBA00004679"/>
    </source>
</evidence>
<evidence type="ECO:0000256" key="9">
    <source>
        <dbReference type="ARBA" id="ARBA00022777"/>
    </source>
</evidence>
<sequence length="327" mass="34999">MAKFKKIGVLTSGGDAPGMNAAIRAVTRTAIYNGIKVVGVMQGYAGLIAGEFRDLKTTDVSDIIQKGGTILKTARCMEFKTKEGRQTAYENAKKQGIEALVVIGGDGSFTGARLLSEEHPDFPIVGIPGTIDNDLFGTDYTIGYDTALNTVVEAVDKIRDTASSHNRLFFVEVMGRDAGFIALRSGIAVGAEAILIPEVHTPYAELKAYLENNSKRKRLNNLIIVAEGADQGGAIEVANKVKADFPVYDVKVTILGHIQRGGSPSAFDRVTASRLGAGAVEALLDDQKSIMVGIVNNQISQVPFNQTIKNKKDINVSMLKLAEILSI</sequence>
<dbReference type="PANTHER" id="PTHR13697">
    <property type="entry name" value="PHOSPHOFRUCTOKINASE"/>
    <property type="match status" value="1"/>
</dbReference>
<dbReference type="GO" id="GO:0005945">
    <property type="term" value="C:6-phosphofructokinase complex"/>
    <property type="evidence" value="ECO:0007669"/>
    <property type="project" value="TreeGrafter"/>
</dbReference>
<protein>
    <recommendedName>
        <fullName evidence="14">ATP-dependent 6-phosphofructokinase</fullName>
        <shortName evidence="14">ATP-PFK</shortName>
        <shortName evidence="14">Phosphofructokinase</shortName>
        <ecNumber evidence="14">2.7.1.11</ecNumber>
    </recommendedName>
    <alternativeName>
        <fullName evidence="14">Phosphohexokinase</fullName>
    </alternativeName>
</protein>
<feature type="binding site" description="in other chain" evidence="14">
    <location>
        <begin position="174"/>
        <end position="176"/>
    </location>
    <ligand>
        <name>substrate</name>
        <note>ligand shared between dimeric partners</note>
    </ligand>
</feature>
<comment type="activity regulation">
    <text evidence="14">Allosterically activated by ADP and other diphosphonucleosides, and allosterically inhibited by phosphoenolpyruvate.</text>
</comment>
<dbReference type="HAMAP" id="MF_00339">
    <property type="entry name" value="Phosphofructokinase_I_B1"/>
    <property type="match status" value="1"/>
</dbReference>
<dbReference type="GO" id="GO:0003872">
    <property type="term" value="F:6-phosphofructokinase activity"/>
    <property type="evidence" value="ECO:0007669"/>
    <property type="project" value="UniProtKB-UniRule"/>
</dbReference>
<keyword evidence="5 14" id="KW-0021">Allosteric enzyme</keyword>
<dbReference type="Gene3D" id="3.40.50.460">
    <property type="entry name" value="Phosphofructokinase domain"/>
    <property type="match status" value="1"/>
</dbReference>
<proteinExistence type="inferred from homology"/>
<dbReference type="EC" id="2.7.1.11" evidence="14"/>
<dbReference type="STRING" id="1640674.SAMN05216323_10308"/>
<feature type="domain" description="Phosphofructokinase" evidence="15">
    <location>
        <begin position="6"/>
        <end position="283"/>
    </location>
</feature>
<keyword evidence="7 14" id="KW-0479">Metal-binding</keyword>
<evidence type="ECO:0000256" key="10">
    <source>
        <dbReference type="ARBA" id="ARBA00022840"/>
    </source>
</evidence>
<dbReference type="GO" id="GO:0048029">
    <property type="term" value="F:monosaccharide binding"/>
    <property type="evidence" value="ECO:0007669"/>
    <property type="project" value="TreeGrafter"/>
</dbReference>
<dbReference type="PROSITE" id="PS00433">
    <property type="entry name" value="PHOSPHOFRUCTOKINASE"/>
    <property type="match status" value="1"/>
</dbReference>
<dbReference type="GO" id="GO:0016208">
    <property type="term" value="F:AMP binding"/>
    <property type="evidence" value="ECO:0007669"/>
    <property type="project" value="TreeGrafter"/>
</dbReference>
<evidence type="ECO:0000256" key="13">
    <source>
        <dbReference type="ARBA" id="ARBA00048070"/>
    </source>
</evidence>
<dbReference type="InterPro" id="IPR012828">
    <property type="entry name" value="PFKA_ATP_prok"/>
</dbReference>
<accession>A0A1G6LAZ8</accession>
<feature type="binding site" description="in other chain" evidence="14">
    <location>
        <position position="227"/>
    </location>
    <ligand>
        <name>substrate</name>
        <note>ligand shared between dimeric partners</note>
    </ligand>
</feature>
<comment type="subcellular location">
    <subcellularLocation>
        <location evidence="2 14">Cytoplasm</location>
    </subcellularLocation>
</comment>
<keyword evidence="9 14" id="KW-0418">Kinase</keyword>
<dbReference type="GO" id="GO:0006002">
    <property type="term" value="P:fructose 6-phosphate metabolic process"/>
    <property type="evidence" value="ECO:0007669"/>
    <property type="project" value="UniProtKB-UniRule"/>
</dbReference>
<feature type="active site" description="Proton acceptor" evidence="14">
    <location>
        <position position="132"/>
    </location>
</feature>
<dbReference type="Gene3D" id="3.40.50.450">
    <property type="match status" value="1"/>
</dbReference>
<evidence type="ECO:0000256" key="2">
    <source>
        <dbReference type="ARBA" id="ARBA00004496"/>
    </source>
</evidence>
<feature type="binding site" evidence="14">
    <location>
        <position position="106"/>
    </location>
    <ligand>
        <name>Mg(2+)</name>
        <dbReference type="ChEBI" id="CHEBI:18420"/>
        <note>catalytic</note>
    </ligand>
</feature>
<evidence type="ECO:0000256" key="6">
    <source>
        <dbReference type="ARBA" id="ARBA00022679"/>
    </source>
</evidence>
<dbReference type="InterPro" id="IPR035966">
    <property type="entry name" value="PKF_sf"/>
</dbReference>
<evidence type="ECO:0000256" key="11">
    <source>
        <dbReference type="ARBA" id="ARBA00022842"/>
    </source>
</evidence>
<feature type="binding site" evidence="14">
    <location>
        <position position="14"/>
    </location>
    <ligand>
        <name>ATP</name>
        <dbReference type="ChEBI" id="CHEBI:30616"/>
    </ligand>
</feature>
<reference evidence="16 17" key="1">
    <citation type="submission" date="2016-09" db="EMBL/GenBank/DDBJ databases">
        <authorList>
            <person name="Capua I."/>
            <person name="De Benedictis P."/>
            <person name="Joannis T."/>
            <person name="Lombin L.H."/>
            <person name="Cattoli G."/>
        </authorList>
    </citation>
    <scope>NUCLEOTIDE SEQUENCE [LARGE SCALE GENOMIC DNA]</scope>
    <source>
        <strain evidence="16 17">A7P-90m</strain>
    </source>
</reference>
<comment type="subunit">
    <text evidence="14">Homotetramer.</text>
</comment>
<feature type="binding site" description="in other chain" evidence="14">
    <location>
        <position position="216"/>
    </location>
    <ligand>
        <name>ADP</name>
        <dbReference type="ChEBI" id="CHEBI:456216"/>
        <note>allosteric activator; ligand shared between dimeric partners</note>
    </ligand>
</feature>
<evidence type="ECO:0000256" key="1">
    <source>
        <dbReference type="ARBA" id="ARBA00001946"/>
    </source>
</evidence>
<feature type="binding site" evidence="14">
    <location>
        <position position="167"/>
    </location>
    <ligand>
        <name>substrate</name>
        <note>ligand shared between dimeric partners</note>
    </ligand>
</feature>
<dbReference type="InterPro" id="IPR012003">
    <property type="entry name" value="ATP_PFK_prok-type"/>
</dbReference>
<feature type="binding site" description="in other chain" evidence="14">
    <location>
        <begin position="190"/>
        <end position="192"/>
    </location>
    <ligand>
        <name>ADP</name>
        <dbReference type="ChEBI" id="CHEBI:456216"/>
        <note>allosteric activator; ligand shared between dimeric partners</note>
    </ligand>
</feature>
<dbReference type="PIRSF" id="PIRSF000532">
    <property type="entry name" value="ATP_PFK_prok"/>
    <property type="match status" value="1"/>
</dbReference>
<feature type="binding site" evidence="14">
    <location>
        <begin position="24"/>
        <end position="28"/>
    </location>
    <ligand>
        <name>ADP</name>
        <dbReference type="ChEBI" id="CHEBI:456216"/>
        <note>allosteric activator; ligand shared between dimeric partners</note>
    </ligand>
</feature>
<comment type="catalytic activity">
    <reaction evidence="13 14">
        <text>beta-D-fructose 6-phosphate + ATP = beta-D-fructose 1,6-bisphosphate + ADP + H(+)</text>
        <dbReference type="Rhea" id="RHEA:16109"/>
        <dbReference type="ChEBI" id="CHEBI:15378"/>
        <dbReference type="ChEBI" id="CHEBI:30616"/>
        <dbReference type="ChEBI" id="CHEBI:32966"/>
        <dbReference type="ChEBI" id="CHEBI:57634"/>
        <dbReference type="ChEBI" id="CHEBI:456216"/>
        <dbReference type="EC" id="2.7.1.11"/>
    </reaction>
</comment>
<feature type="binding site" description="in other chain" evidence="14">
    <location>
        <position position="159"/>
    </location>
    <ligand>
        <name>ADP</name>
        <dbReference type="ChEBI" id="CHEBI:456216"/>
        <note>allosteric activator; ligand shared between dimeric partners</note>
    </ligand>
</feature>
<evidence type="ECO:0000259" key="15">
    <source>
        <dbReference type="Pfam" id="PF00365"/>
    </source>
</evidence>
<evidence type="ECO:0000256" key="5">
    <source>
        <dbReference type="ARBA" id="ARBA00022533"/>
    </source>
</evidence>
<keyword evidence="10 14" id="KW-0067">ATP-binding</keyword>
<dbReference type="UniPathway" id="UPA00109">
    <property type="reaction ID" value="UER00182"/>
</dbReference>
<comment type="function">
    <text evidence="14">Catalyzes the phosphorylation of D-fructose 6-phosphate to fructose 1,6-bisphosphate by ATP, the first committing step of glycolysis.</text>
</comment>
<comment type="caution">
    <text evidence="14">Lacks conserved residue(s) required for the propagation of feature annotation.</text>
</comment>
<evidence type="ECO:0000256" key="14">
    <source>
        <dbReference type="HAMAP-Rule" id="MF_00339"/>
    </source>
</evidence>
<dbReference type="GO" id="GO:0042802">
    <property type="term" value="F:identical protein binding"/>
    <property type="evidence" value="ECO:0007669"/>
    <property type="project" value="TreeGrafter"/>
</dbReference>
<dbReference type="Proteomes" id="UP000199452">
    <property type="component" value="Unassembled WGS sequence"/>
</dbReference>
<comment type="pathway">
    <text evidence="3 14">Carbohydrate degradation; glycolysis; D-glyceraldehyde 3-phosphate and glycerone phosphate from D-glucose: step 3/4.</text>
</comment>
<dbReference type="PRINTS" id="PR00476">
    <property type="entry name" value="PHFRCTKINASE"/>
</dbReference>
<dbReference type="GO" id="GO:0005524">
    <property type="term" value="F:ATP binding"/>
    <property type="evidence" value="ECO:0007669"/>
    <property type="project" value="UniProtKB-UniRule"/>
</dbReference>
<feature type="binding site" evidence="14">
    <location>
        <begin position="75"/>
        <end position="76"/>
    </location>
    <ligand>
        <name>ATP</name>
        <dbReference type="ChEBI" id="CHEBI:30616"/>
    </ligand>
</feature>
<evidence type="ECO:0000256" key="12">
    <source>
        <dbReference type="ARBA" id="ARBA00023152"/>
    </source>
</evidence>
<name>A0A1G6LAZ8_9BACT</name>
<comment type="cofactor">
    <cofactor evidence="1 14">
        <name>Mg(2+)</name>
        <dbReference type="ChEBI" id="CHEBI:18420"/>
    </cofactor>
</comment>
<evidence type="ECO:0000313" key="17">
    <source>
        <dbReference type="Proteomes" id="UP000199452"/>
    </source>
</evidence>
<keyword evidence="6 14" id="KW-0808">Transferase</keyword>